<dbReference type="EMBL" id="SZON01002204">
    <property type="protein sequence ID" value="TKI88337.1"/>
    <property type="molecule type" value="Genomic_DNA"/>
</dbReference>
<dbReference type="InterPro" id="IPR019734">
    <property type="entry name" value="TPR_rpt"/>
</dbReference>
<evidence type="ECO:0000256" key="1">
    <source>
        <dbReference type="ARBA" id="ARBA00022737"/>
    </source>
</evidence>
<evidence type="ECO:0000256" key="4">
    <source>
        <dbReference type="SAM" id="Phobius"/>
    </source>
</evidence>
<evidence type="ECO:0000313" key="6">
    <source>
        <dbReference type="Proteomes" id="UP000305222"/>
    </source>
</evidence>
<gene>
    <name evidence="5" type="ORF">FC699_28185</name>
</gene>
<protein>
    <submittedName>
        <fullName evidence="5">Tetratricopeptide repeat protein</fullName>
    </submittedName>
</protein>
<organism evidence="5 6">
    <name type="scientific">Bacillus wiedmannii</name>
    <dbReference type="NCBI Taxonomy" id="1890302"/>
    <lineage>
        <taxon>Bacteria</taxon>
        <taxon>Bacillati</taxon>
        <taxon>Bacillota</taxon>
        <taxon>Bacilli</taxon>
        <taxon>Bacillales</taxon>
        <taxon>Bacillaceae</taxon>
        <taxon>Bacillus</taxon>
        <taxon>Bacillus cereus group</taxon>
    </lineage>
</organism>
<accession>A0A4U3AJG0</accession>
<dbReference type="PROSITE" id="PS50005">
    <property type="entry name" value="TPR"/>
    <property type="match status" value="1"/>
</dbReference>
<reference evidence="5 6" key="1">
    <citation type="journal article" date="2019" name="Environ. Microbiol.">
        <title>An active ?-lactamase is a part of an orchestrated cell wall stress resistance network of Bacillus subtilis and related rhizosphere species.</title>
        <authorList>
            <person name="Bucher T."/>
            <person name="Keren-Paz A."/>
            <person name="Hausser J."/>
            <person name="Olender T."/>
            <person name="Cytryn E."/>
            <person name="Kolodkin-Gal I."/>
        </authorList>
    </citation>
    <scope>NUCLEOTIDE SEQUENCE [LARGE SCALE GENOMIC DNA]</scope>
    <source>
        <strain evidence="5 6">I5</strain>
    </source>
</reference>
<dbReference type="Pfam" id="PF14559">
    <property type="entry name" value="TPR_19"/>
    <property type="match status" value="1"/>
</dbReference>
<proteinExistence type="predicted"/>
<feature type="non-terminal residue" evidence="5">
    <location>
        <position position="357"/>
    </location>
</feature>
<evidence type="ECO:0000256" key="2">
    <source>
        <dbReference type="ARBA" id="ARBA00022803"/>
    </source>
</evidence>
<dbReference type="InterPro" id="IPR011990">
    <property type="entry name" value="TPR-like_helical_dom_sf"/>
</dbReference>
<evidence type="ECO:0000313" key="5">
    <source>
        <dbReference type="EMBL" id="TKI88337.1"/>
    </source>
</evidence>
<feature type="non-terminal residue" evidence="5">
    <location>
        <position position="1"/>
    </location>
</feature>
<comment type="caution">
    <text evidence="5">The sequence shown here is derived from an EMBL/GenBank/DDBJ whole genome shotgun (WGS) entry which is preliminary data.</text>
</comment>
<dbReference type="Proteomes" id="UP000305222">
    <property type="component" value="Unassembled WGS sequence"/>
</dbReference>
<keyword evidence="2 3" id="KW-0802">TPR repeat</keyword>
<keyword evidence="4" id="KW-1133">Transmembrane helix</keyword>
<keyword evidence="4" id="KW-0812">Transmembrane</keyword>
<dbReference type="SMART" id="SM00028">
    <property type="entry name" value="TPR"/>
    <property type="match status" value="3"/>
</dbReference>
<feature type="transmembrane region" description="Helical" evidence="4">
    <location>
        <begin position="145"/>
        <end position="165"/>
    </location>
</feature>
<evidence type="ECO:0000256" key="3">
    <source>
        <dbReference type="PROSITE-ProRule" id="PRU00339"/>
    </source>
</evidence>
<sequence>QKELAYIIQTMESQEPEINNKMVLQHYLELATELERENNAAFACFVYSRIVQFPNIDQALKQEIESIIEEIKEEQGTQSQQEVAATITVPTSILQSRKQTKKQVEYDVDDEILNAKASNQPLTITHEQSEPSAFSKWWKKNKKRILIIGSTVVVVIGGSTLFYFYTTNAKYQKFMEQARQAYHDKKYTKAEEAVGQAIAVKGKDEAYLQLATIYVAEGKNKIAIDYITKLIKDREIDKENNEAAYLLASANFRIGKYQEAVQNFEQALANNAKGIEPYKKDAMRDLAVCHMKMKEFEKAEDVIVKMSTKTNEDKAIVSYLKGQLSTATVQLDKAESFFKEAIMQDSKNAIYTIELSN</sequence>
<dbReference type="PANTHER" id="PTHR44186">
    <property type="match status" value="1"/>
</dbReference>
<feature type="repeat" description="TPR" evidence="3">
    <location>
        <begin position="241"/>
        <end position="274"/>
    </location>
</feature>
<dbReference type="AlphaFoldDB" id="A0A4U3AJG0"/>
<keyword evidence="1" id="KW-0677">Repeat</keyword>
<dbReference type="PANTHER" id="PTHR44186:SF1">
    <property type="entry name" value="BARDET-BIEDL SYNDROME 4 PROTEIN"/>
    <property type="match status" value="1"/>
</dbReference>
<dbReference type="Pfam" id="PF13181">
    <property type="entry name" value="TPR_8"/>
    <property type="match status" value="1"/>
</dbReference>
<dbReference type="Gene3D" id="1.25.40.10">
    <property type="entry name" value="Tetratricopeptide repeat domain"/>
    <property type="match status" value="1"/>
</dbReference>
<name>A0A4U3AJG0_9BACI</name>
<keyword evidence="4" id="KW-0472">Membrane</keyword>
<dbReference type="SUPFAM" id="SSF48452">
    <property type="entry name" value="TPR-like"/>
    <property type="match status" value="1"/>
</dbReference>